<feature type="compositionally biased region" description="Low complexity" evidence="2">
    <location>
        <begin position="59"/>
        <end position="74"/>
    </location>
</feature>
<keyword evidence="4" id="KW-1185">Reference proteome</keyword>
<feature type="compositionally biased region" description="Low complexity" evidence="2">
    <location>
        <begin position="318"/>
        <end position="327"/>
    </location>
</feature>
<dbReference type="GO" id="GO:0000981">
    <property type="term" value="F:DNA-binding transcription factor activity, RNA polymerase II-specific"/>
    <property type="evidence" value="ECO:0007669"/>
    <property type="project" value="InterPro"/>
</dbReference>
<organism evidence="3 4">
    <name type="scientific">Claviceps africana</name>
    <dbReference type="NCBI Taxonomy" id="83212"/>
    <lineage>
        <taxon>Eukaryota</taxon>
        <taxon>Fungi</taxon>
        <taxon>Dikarya</taxon>
        <taxon>Ascomycota</taxon>
        <taxon>Pezizomycotina</taxon>
        <taxon>Sordariomycetes</taxon>
        <taxon>Hypocreomycetidae</taxon>
        <taxon>Hypocreales</taxon>
        <taxon>Clavicipitaceae</taxon>
        <taxon>Claviceps</taxon>
    </lineage>
</organism>
<evidence type="ECO:0000313" key="4">
    <source>
        <dbReference type="Proteomes" id="UP000811619"/>
    </source>
</evidence>
<keyword evidence="1" id="KW-0539">Nucleus</keyword>
<accession>A0A8K0NHW5</accession>
<feature type="compositionally biased region" description="Polar residues" evidence="2">
    <location>
        <begin position="480"/>
        <end position="490"/>
    </location>
</feature>
<evidence type="ECO:0000256" key="1">
    <source>
        <dbReference type="ARBA" id="ARBA00023242"/>
    </source>
</evidence>
<feature type="region of interest" description="Disordered" evidence="2">
    <location>
        <begin position="397"/>
        <end position="492"/>
    </location>
</feature>
<dbReference type="EMBL" id="SRPY01001072">
    <property type="protein sequence ID" value="KAG5914745.1"/>
    <property type="molecule type" value="Genomic_DNA"/>
</dbReference>
<feature type="compositionally biased region" description="Low complexity" evidence="2">
    <location>
        <begin position="197"/>
        <end position="233"/>
    </location>
</feature>
<proteinExistence type="predicted"/>
<reference evidence="3" key="1">
    <citation type="journal article" date="2020" name="bioRxiv">
        <title>Whole genome comparisons of ergot fungi reveals the divergence and evolution of species within the genus Claviceps are the result of varying mechanisms driving genome evolution and host range expansion.</title>
        <authorList>
            <person name="Wyka S.A."/>
            <person name="Mondo S.J."/>
            <person name="Liu M."/>
            <person name="Dettman J."/>
            <person name="Nalam V."/>
            <person name="Broders K.D."/>
        </authorList>
    </citation>
    <scope>NUCLEOTIDE SEQUENCE</scope>
    <source>
        <strain evidence="3">CCC 489</strain>
    </source>
</reference>
<dbReference type="Proteomes" id="UP000811619">
    <property type="component" value="Unassembled WGS sequence"/>
</dbReference>
<feature type="compositionally biased region" description="Low complexity" evidence="2">
    <location>
        <begin position="111"/>
        <end position="190"/>
    </location>
</feature>
<evidence type="ECO:0000313" key="3">
    <source>
        <dbReference type="EMBL" id="KAG5914745.1"/>
    </source>
</evidence>
<feature type="compositionally biased region" description="Pro residues" evidence="2">
    <location>
        <begin position="40"/>
        <end position="58"/>
    </location>
</feature>
<dbReference type="CDD" id="cd00067">
    <property type="entry name" value="GAL4"/>
    <property type="match status" value="1"/>
</dbReference>
<dbReference type="InterPro" id="IPR001138">
    <property type="entry name" value="Zn2Cys6_DnaBD"/>
</dbReference>
<feature type="region of interest" description="Disordered" evidence="2">
    <location>
        <begin position="1"/>
        <end position="257"/>
    </location>
</feature>
<dbReference type="OrthoDB" id="5375558at2759"/>
<comment type="caution">
    <text evidence="3">The sequence shown here is derived from an EMBL/GenBank/DDBJ whole genome shotgun (WGS) entry which is preliminary data.</text>
</comment>
<dbReference type="GO" id="GO:0008270">
    <property type="term" value="F:zinc ion binding"/>
    <property type="evidence" value="ECO:0007669"/>
    <property type="project" value="InterPro"/>
</dbReference>
<feature type="compositionally biased region" description="Low complexity" evidence="2">
    <location>
        <begin position="82"/>
        <end position="98"/>
    </location>
</feature>
<evidence type="ECO:0000256" key="2">
    <source>
        <dbReference type="SAM" id="MobiDB-lite"/>
    </source>
</evidence>
<feature type="compositionally biased region" description="Low complexity" evidence="2">
    <location>
        <begin position="412"/>
        <end position="474"/>
    </location>
</feature>
<dbReference type="PANTHER" id="PTHR38791">
    <property type="entry name" value="ZN(II)2CYS6 TRANSCRIPTION FACTOR (EUROFUNG)-RELATED-RELATED"/>
    <property type="match status" value="1"/>
</dbReference>
<gene>
    <name evidence="3" type="ORF">E4U42_000342</name>
</gene>
<dbReference type="AlphaFoldDB" id="A0A8K0NHW5"/>
<dbReference type="InterPro" id="IPR053175">
    <property type="entry name" value="DHMBA_Reg_Transcription_Factor"/>
</dbReference>
<protein>
    <recommendedName>
        <fullName evidence="5">Negative acting factor</fullName>
    </recommendedName>
</protein>
<sequence length="838" mass="87646">MAPDDLKTAQEAAVGVGPSPASRDSSATPASSASVHDPRPPPPGPPPGPLPPGPPPPAAAAAADSALDAVAAKPGTADDPPSRTSPLPTSTTTTRASSPRPPSTSIESTERPATTTTTSTTPNRATTPTETTTAGTATGTDQVQITATATATVTSTPSATPPATATATATSTAAAAATPTAPSTPTAATPNHAEQTVPETSAASTASPQAAVQSWTSVSSSPATVAAPTSPSQPRQNGDSKASETDTEMASYRQAALTSHHGLPLSYSASPPPAIASSTHHLATSIHASHSSTGVMDMPHSSYASGTGTSHPHEGYRASSVPNSNAAPNSNAMSLPSMRMLDAMSQRVSPPYGPHHPVSMSMSAGLNPCDETHPTCNNCKKSKRECLGYDPIFRQQPGAQPASHIQPAPTASQLTVPSSAPSSSTALSSSAALGHSPSNSYGSQPSMLPSSYSTTSSPSTLPSSSTAHTATATPNYHTPVVTNTTSSTKTEPGLDYSAAAVKSEAGFEFSAPIDRSSRHLPAPNGQELAKPFEYSKDNAMSAGGDPACKKMKITEIIDLLGPAPPPQQISHTEDTFNEITKVYHEMYAGGLSAFFETNWYYFVENGNMSFPKDASLIEHMATFLKILEAVKANDHSQMAYSGILETRIVWELACVAYQTPERSNQAMRVVMPPDGDAAEARNRLHVVDTLLCGEYLLTNPLAPPLSDADVHRTRQFDFWYTLAEFILRRDNPDSPHAVQAREDALSRMRHLLDGRENRDVLYSIAVVRELAPSYGPSYGTPPQHLDESDPKNRLAVASKFILDEAQVTGGTTNVVRRFSDIASRAFVNPAVNVVRRIG</sequence>
<name>A0A8K0NHW5_9HYPO</name>
<feature type="compositionally biased region" description="Polar residues" evidence="2">
    <location>
        <begin position="22"/>
        <end position="34"/>
    </location>
</feature>
<evidence type="ECO:0008006" key="5">
    <source>
        <dbReference type="Google" id="ProtNLM"/>
    </source>
</evidence>
<feature type="region of interest" description="Disordered" evidence="2">
    <location>
        <begin position="288"/>
        <end position="327"/>
    </location>
</feature>
<dbReference type="PANTHER" id="PTHR38791:SF13">
    <property type="entry name" value="ZN(2)-C6 FUNGAL-TYPE DOMAIN-CONTAINING PROTEIN"/>
    <property type="match status" value="1"/>
</dbReference>